<feature type="transmembrane region" description="Helical" evidence="1">
    <location>
        <begin position="74"/>
        <end position="93"/>
    </location>
</feature>
<keyword evidence="1" id="KW-0812">Transmembrane</keyword>
<name>A0A9D4GZP1_DREPO</name>
<gene>
    <name evidence="2" type="ORF">DPMN_126189</name>
</gene>
<comment type="caution">
    <text evidence="2">The sequence shown here is derived from an EMBL/GenBank/DDBJ whole genome shotgun (WGS) entry which is preliminary data.</text>
</comment>
<proteinExistence type="predicted"/>
<dbReference type="AlphaFoldDB" id="A0A9D4GZP1"/>
<keyword evidence="3" id="KW-1185">Reference proteome</keyword>
<organism evidence="2 3">
    <name type="scientific">Dreissena polymorpha</name>
    <name type="common">Zebra mussel</name>
    <name type="synonym">Mytilus polymorpha</name>
    <dbReference type="NCBI Taxonomy" id="45954"/>
    <lineage>
        <taxon>Eukaryota</taxon>
        <taxon>Metazoa</taxon>
        <taxon>Spiralia</taxon>
        <taxon>Lophotrochozoa</taxon>
        <taxon>Mollusca</taxon>
        <taxon>Bivalvia</taxon>
        <taxon>Autobranchia</taxon>
        <taxon>Heteroconchia</taxon>
        <taxon>Euheterodonta</taxon>
        <taxon>Imparidentia</taxon>
        <taxon>Neoheterodontei</taxon>
        <taxon>Myida</taxon>
        <taxon>Dreissenoidea</taxon>
        <taxon>Dreissenidae</taxon>
        <taxon>Dreissena</taxon>
    </lineage>
</organism>
<reference evidence="2" key="2">
    <citation type="submission" date="2020-11" db="EMBL/GenBank/DDBJ databases">
        <authorList>
            <person name="McCartney M.A."/>
            <person name="Auch B."/>
            <person name="Kono T."/>
            <person name="Mallez S."/>
            <person name="Becker A."/>
            <person name="Gohl D.M."/>
            <person name="Silverstein K.A.T."/>
            <person name="Koren S."/>
            <person name="Bechman K.B."/>
            <person name="Herman A."/>
            <person name="Abrahante J.E."/>
            <person name="Garbe J."/>
        </authorList>
    </citation>
    <scope>NUCLEOTIDE SEQUENCE</scope>
    <source>
        <strain evidence="2">Duluth1</strain>
        <tissue evidence="2">Whole animal</tissue>
    </source>
</reference>
<dbReference type="EMBL" id="JAIWYP010000005">
    <property type="protein sequence ID" value="KAH3824354.1"/>
    <property type="molecule type" value="Genomic_DNA"/>
</dbReference>
<dbReference type="Proteomes" id="UP000828390">
    <property type="component" value="Unassembled WGS sequence"/>
</dbReference>
<keyword evidence="1" id="KW-0472">Membrane</keyword>
<accession>A0A9D4GZP1</accession>
<reference evidence="2" key="1">
    <citation type="journal article" date="2019" name="bioRxiv">
        <title>The Genome of the Zebra Mussel, Dreissena polymorpha: A Resource for Invasive Species Research.</title>
        <authorList>
            <person name="McCartney M.A."/>
            <person name="Auch B."/>
            <person name="Kono T."/>
            <person name="Mallez S."/>
            <person name="Zhang Y."/>
            <person name="Obille A."/>
            <person name="Becker A."/>
            <person name="Abrahante J.E."/>
            <person name="Garbe J."/>
            <person name="Badalamenti J.P."/>
            <person name="Herman A."/>
            <person name="Mangelson H."/>
            <person name="Liachko I."/>
            <person name="Sullivan S."/>
            <person name="Sone E.D."/>
            <person name="Koren S."/>
            <person name="Silverstein K.A.T."/>
            <person name="Beckman K.B."/>
            <person name="Gohl D.M."/>
        </authorList>
    </citation>
    <scope>NUCLEOTIDE SEQUENCE</scope>
    <source>
        <strain evidence="2">Duluth1</strain>
        <tissue evidence="2">Whole animal</tissue>
    </source>
</reference>
<keyword evidence="1" id="KW-1133">Transmembrane helix</keyword>
<evidence type="ECO:0000313" key="2">
    <source>
        <dbReference type="EMBL" id="KAH3824354.1"/>
    </source>
</evidence>
<protein>
    <submittedName>
        <fullName evidence="2">Uncharacterized protein</fullName>
    </submittedName>
</protein>
<evidence type="ECO:0000256" key="1">
    <source>
        <dbReference type="SAM" id="Phobius"/>
    </source>
</evidence>
<evidence type="ECO:0000313" key="3">
    <source>
        <dbReference type="Proteomes" id="UP000828390"/>
    </source>
</evidence>
<sequence length="99" mass="11001">MNDYAGHPFIRLPDDVGDLSWHSVVPQKSPEGLPVNVVERLFIVDKVVIQWLIPLQRLFQNYSQGCALIRARSIILNAGLLVTVMLVVLRLSFGSAGCD</sequence>